<dbReference type="RefSeq" id="WP_109532143.1">
    <property type="nucleotide sequence ID" value="NZ_QEYD01000002.1"/>
</dbReference>
<dbReference type="AlphaFoldDB" id="A0A2U2CGQ1"/>
<feature type="region of interest" description="Disordered" evidence="1">
    <location>
        <begin position="31"/>
        <end position="51"/>
    </location>
</feature>
<comment type="caution">
    <text evidence="3">The sequence shown here is derived from an EMBL/GenBank/DDBJ whole genome shotgun (WGS) entry which is preliminary data.</text>
</comment>
<name>A0A2U2CGQ1_9RHOB</name>
<reference evidence="3 4" key="1">
    <citation type="submission" date="2018-05" db="EMBL/GenBank/DDBJ databases">
        <title>Pararhodobacter marina sp. nov., isolated from deep-sea water of the Indian Ocean.</title>
        <authorList>
            <person name="Lai Q.Sr."/>
            <person name="Liu X."/>
            <person name="Shao Z."/>
        </authorList>
    </citation>
    <scope>NUCLEOTIDE SEQUENCE [LARGE SCALE GENOMIC DNA]</scope>
    <source>
        <strain evidence="3 4">CIC4N-9</strain>
    </source>
</reference>
<evidence type="ECO:0000256" key="1">
    <source>
        <dbReference type="SAM" id="MobiDB-lite"/>
    </source>
</evidence>
<protein>
    <submittedName>
        <fullName evidence="3">Uncharacterized protein</fullName>
    </submittedName>
</protein>
<accession>A0A2U2CGQ1</accession>
<evidence type="ECO:0000313" key="4">
    <source>
        <dbReference type="Proteomes" id="UP000244940"/>
    </source>
</evidence>
<feature type="chain" id="PRO_5015508764" evidence="2">
    <location>
        <begin position="21"/>
        <end position="94"/>
    </location>
</feature>
<proteinExistence type="predicted"/>
<evidence type="ECO:0000313" key="3">
    <source>
        <dbReference type="EMBL" id="PWE31065.1"/>
    </source>
</evidence>
<keyword evidence="2" id="KW-0732">Signal</keyword>
<evidence type="ECO:0000256" key="2">
    <source>
        <dbReference type="SAM" id="SignalP"/>
    </source>
</evidence>
<gene>
    <name evidence="3" type="ORF">C4N9_04760</name>
</gene>
<keyword evidence="4" id="KW-1185">Reference proteome</keyword>
<feature type="signal peptide" evidence="2">
    <location>
        <begin position="1"/>
        <end position="20"/>
    </location>
</feature>
<dbReference type="GeneID" id="94364192"/>
<organism evidence="3 4">
    <name type="scientific">Pararhodobacter marinus</name>
    <dbReference type="NCBI Taxonomy" id="2184063"/>
    <lineage>
        <taxon>Bacteria</taxon>
        <taxon>Pseudomonadati</taxon>
        <taxon>Pseudomonadota</taxon>
        <taxon>Alphaproteobacteria</taxon>
        <taxon>Rhodobacterales</taxon>
        <taxon>Paracoccaceae</taxon>
        <taxon>Pararhodobacter</taxon>
    </lineage>
</organism>
<sequence length="94" mass="10374">MIRAILLTLAASAALSPALATTYGYQQRYTTGAEPQAPQTFSERYGAPSEGEIGTALSTRCTRLHGRHGVRELCRIVETPGRRGWGRDAQFFFR</sequence>
<dbReference type="EMBL" id="QEYD01000002">
    <property type="protein sequence ID" value="PWE31065.1"/>
    <property type="molecule type" value="Genomic_DNA"/>
</dbReference>
<dbReference type="Proteomes" id="UP000244940">
    <property type="component" value="Unassembled WGS sequence"/>
</dbReference>